<proteinExistence type="predicted"/>
<sequence>MEPFERRIFRHQAVEQYMRRQEQEVTPQLGVPLRVQLLWIVLVLLFVGLLCLMQLLSGQIGG</sequence>
<accession>A0A455SCT8</accession>
<keyword evidence="1" id="KW-0812">Transmembrane</keyword>
<evidence type="ECO:0000256" key="1">
    <source>
        <dbReference type="SAM" id="Phobius"/>
    </source>
</evidence>
<gene>
    <name evidence="2" type="ORF">KTC_10180</name>
</gene>
<reference evidence="2" key="1">
    <citation type="submission" date="2018-12" db="EMBL/GenBank/DDBJ databases">
        <title>Novel natural products biosynthetic potential of the class Ktedonobacteria.</title>
        <authorList>
            <person name="Zheng Y."/>
            <person name="Saitou A."/>
            <person name="Wang C.M."/>
            <person name="Toyoda A."/>
            <person name="Minakuchi Y."/>
            <person name="Sekiguchi Y."/>
            <person name="Ueda K."/>
            <person name="Takano H."/>
            <person name="Sakai Y."/>
            <person name="Yokota A."/>
            <person name="Yabe S."/>
        </authorList>
    </citation>
    <scope>NUCLEOTIDE SEQUENCE</scope>
    <source>
        <strain evidence="2">COM3</strain>
    </source>
</reference>
<name>A0A455SCT8_9CHLR</name>
<feature type="transmembrane region" description="Helical" evidence="1">
    <location>
        <begin position="37"/>
        <end position="56"/>
    </location>
</feature>
<keyword evidence="1" id="KW-0472">Membrane</keyword>
<organism evidence="2">
    <name type="scientific">Thermosporothrix sp. COM3</name>
    <dbReference type="NCBI Taxonomy" id="2490863"/>
    <lineage>
        <taxon>Bacteria</taxon>
        <taxon>Bacillati</taxon>
        <taxon>Chloroflexota</taxon>
        <taxon>Ktedonobacteria</taxon>
        <taxon>Ktedonobacterales</taxon>
        <taxon>Thermosporotrichaceae</taxon>
        <taxon>Thermosporothrix</taxon>
    </lineage>
</organism>
<dbReference type="EMBL" id="AP019376">
    <property type="protein sequence ID" value="BBH86267.1"/>
    <property type="molecule type" value="Genomic_DNA"/>
</dbReference>
<keyword evidence="1" id="KW-1133">Transmembrane helix</keyword>
<protein>
    <submittedName>
        <fullName evidence="2">Uncharacterized protein</fullName>
    </submittedName>
</protein>
<evidence type="ECO:0000313" key="2">
    <source>
        <dbReference type="EMBL" id="BBH86267.1"/>
    </source>
</evidence>
<dbReference type="AlphaFoldDB" id="A0A455SCT8"/>